<feature type="non-terminal residue" evidence="1">
    <location>
        <position position="144"/>
    </location>
</feature>
<dbReference type="EMBL" id="LAZR01066444">
    <property type="protein sequence ID" value="KKK53552.1"/>
    <property type="molecule type" value="Genomic_DNA"/>
</dbReference>
<dbReference type="AlphaFoldDB" id="A0A0F8W9S7"/>
<comment type="caution">
    <text evidence="1">The sequence shown here is derived from an EMBL/GenBank/DDBJ whole genome shotgun (WGS) entry which is preliminary data.</text>
</comment>
<reference evidence="1" key="1">
    <citation type="journal article" date="2015" name="Nature">
        <title>Complex archaea that bridge the gap between prokaryotes and eukaryotes.</title>
        <authorList>
            <person name="Spang A."/>
            <person name="Saw J.H."/>
            <person name="Jorgensen S.L."/>
            <person name="Zaremba-Niedzwiedzka K."/>
            <person name="Martijn J."/>
            <person name="Lind A.E."/>
            <person name="van Eijk R."/>
            <person name="Schleper C."/>
            <person name="Guy L."/>
            <person name="Ettema T.J."/>
        </authorList>
    </citation>
    <scope>NUCLEOTIDE SEQUENCE</scope>
</reference>
<proteinExistence type="predicted"/>
<name>A0A0F8W9S7_9ZZZZ</name>
<protein>
    <submittedName>
        <fullName evidence="1">Uncharacterized protein</fullName>
    </submittedName>
</protein>
<gene>
    <name evidence="1" type="ORF">LCGC14_3093640</name>
</gene>
<evidence type="ECO:0000313" key="1">
    <source>
        <dbReference type="EMBL" id="KKK53552.1"/>
    </source>
</evidence>
<sequence>MSYKAKYQLAIELKKASEELQNVAMDEELKDLGCDTLDWIKHFKWNITCSDSGWYYTGTPRDDQGVLIRDTLNAQGSSDWFNMSRAYTKKFTARLQALGYDNGHGASNVHTITLHFFGEEQAAKLIRESQMQIENAEELVSTLK</sequence>
<organism evidence="1">
    <name type="scientific">marine sediment metagenome</name>
    <dbReference type="NCBI Taxonomy" id="412755"/>
    <lineage>
        <taxon>unclassified sequences</taxon>
        <taxon>metagenomes</taxon>
        <taxon>ecological metagenomes</taxon>
    </lineage>
</organism>
<accession>A0A0F8W9S7</accession>